<sequence>MEHLKTVHQQTVNISPTVSLCVKGPVTSEEVRKYSFHDGLHAFRPPEEQQRAIAEIADLPEGRIIQATNEKQVVAYVTFLYPDPLERWSEGNMEDLLELGAIEVAPPYRSHGVSKALLKTAFADEYMEHYIVISTEYYWHWDLKGTGLSVWEYRKVMEKVMGCVGMTVFATDDSEITAHPANCLMARIGSRVPPESVEQFNRLRFQHRDMY</sequence>
<dbReference type="InterPro" id="IPR024699">
    <property type="entry name" value="AcuA"/>
</dbReference>
<name>A0A1U9K7Q4_9BACL</name>
<dbReference type="InterPro" id="IPR016181">
    <property type="entry name" value="Acyl_CoA_acyltransferase"/>
</dbReference>
<dbReference type="KEGG" id="ntr:B0W44_10235"/>
<protein>
    <submittedName>
        <fullName evidence="2">N-acetyltransferase</fullName>
    </submittedName>
</protein>
<organism evidence="2 3">
    <name type="scientific">Novibacillus thermophilus</name>
    <dbReference type="NCBI Taxonomy" id="1471761"/>
    <lineage>
        <taxon>Bacteria</taxon>
        <taxon>Bacillati</taxon>
        <taxon>Bacillota</taxon>
        <taxon>Bacilli</taxon>
        <taxon>Bacillales</taxon>
        <taxon>Thermoactinomycetaceae</taxon>
        <taxon>Novibacillus</taxon>
    </lineage>
</organism>
<dbReference type="EMBL" id="CP019699">
    <property type="protein sequence ID" value="AQS56089.1"/>
    <property type="molecule type" value="Genomic_DNA"/>
</dbReference>
<dbReference type="PIRSF" id="PIRSF021278">
    <property type="entry name" value="AcuA"/>
    <property type="match status" value="1"/>
</dbReference>
<dbReference type="Gene3D" id="3.40.630.30">
    <property type="match status" value="1"/>
</dbReference>
<proteinExistence type="predicted"/>
<feature type="domain" description="N-acetyltransferase" evidence="1">
    <location>
        <begin position="43"/>
        <end position="122"/>
    </location>
</feature>
<evidence type="ECO:0000259" key="1">
    <source>
        <dbReference type="Pfam" id="PF00583"/>
    </source>
</evidence>
<dbReference type="AlphaFoldDB" id="A0A1U9K7Q4"/>
<reference evidence="2 3" key="1">
    <citation type="journal article" date="2015" name="Int. J. Syst. Evol. Microbiol.">
        <title>Novibacillus thermophilus gen. nov., sp. nov., a Gram-staining-negative and moderately thermophilic member of the family Thermoactinomycetaceae.</title>
        <authorList>
            <person name="Yang G."/>
            <person name="Chen J."/>
            <person name="Zhou S."/>
        </authorList>
    </citation>
    <scope>NUCLEOTIDE SEQUENCE [LARGE SCALE GENOMIC DNA]</scope>
    <source>
        <strain evidence="2 3">SG-1</strain>
    </source>
</reference>
<dbReference type="GO" id="GO:0045150">
    <property type="term" value="P:acetoin catabolic process"/>
    <property type="evidence" value="ECO:0007669"/>
    <property type="project" value="InterPro"/>
</dbReference>
<dbReference type="Pfam" id="PF00583">
    <property type="entry name" value="Acetyltransf_1"/>
    <property type="match status" value="1"/>
</dbReference>
<dbReference type="SUPFAM" id="SSF55729">
    <property type="entry name" value="Acyl-CoA N-acyltransferases (Nat)"/>
    <property type="match status" value="1"/>
</dbReference>
<keyword evidence="2" id="KW-0808">Transferase</keyword>
<dbReference type="InterPro" id="IPR000182">
    <property type="entry name" value="GNAT_dom"/>
</dbReference>
<dbReference type="Proteomes" id="UP000188603">
    <property type="component" value="Chromosome"/>
</dbReference>
<dbReference type="STRING" id="1471761.B0W44_10235"/>
<dbReference type="CDD" id="cd04301">
    <property type="entry name" value="NAT_SF"/>
    <property type="match status" value="1"/>
</dbReference>
<dbReference type="GO" id="GO:0016747">
    <property type="term" value="F:acyltransferase activity, transferring groups other than amino-acyl groups"/>
    <property type="evidence" value="ECO:0007669"/>
    <property type="project" value="InterPro"/>
</dbReference>
<dbReference type="GO" id="GO:0019152">
    <property type="term" value="F:acetoin dehydrogenase (NAD+) activity"/>
    <property type="evidence" value="ECO:0007669"/>
    <property type="project" value="InterPro"/>
</dbReference>
<dbReference type="RefSeq" id="WP_077719951.1">
    <property type="nucleotide sequence ID" value="NZ_CP019699.1"/>
</dbReference>
<gene>
    <name evidence="2" type="ORF">B0W44_10235</name>
</gene>
<dbReference type="OrthoDB" id="5416633at2"/>
<evidence type="ECO:0000313" key="3">
    <source>
        <dbReference type="Proteomes" id="UP000188603"/>
    </source>
</evidence>
<keyword evidence="3" id="KW-1185">Reference proteome</keyword>
<evidence type="ECO:0000313" key="2">
    <source>
        <dbReference type="EMBL" id="AQS56089.1"/>
    </source>
</evidence>
<accession>A0A1U9K7Q4</accession>